<organism evidence="3 4">
    <name type="scientific">Globisporangium ultimum (strain ATCC 200006 / CBS 805.95 / DAOM BR144)</name>
    <name type="common">Pythium ultimum</name>
    <dbReference type="NCBI Taxonomy" id="431595"/>
    <lineage>
        <taxon>Eukaryota</taxon>
        <taxon>Sar</taxon>
        <taxon>Stramenopiles</taxon>
        <taxon>Oomycota</taxon>
        <taxon>Peronosporomycetes</taxon>
        <taxon>Pythiales</taxon>
        <taxon>Pythiaceae</taxon>
        <taxon>Globisporangium</taxon>
    </lineage>
</organism>
<feature type="compositionally biased region" description="Polar residues" evidence="2">
    <location>
        <begin position="1"/>
        <end position="13"/>
    </location>
</feature>
<feature type="compositionally biased region" description="Polar residues" evidence="2">
    <location>
        <begin position="65"/>
        <end position="74"/>
    </location>
</feature>
<proteinExistence type="predicted"/>
<evidence type="ECO:0000313" key="3">
    <source>
        <dbReference type="EnsemblProtists" id="PYU1_T011247"/>
    </source>
</evidence>
<dbReference type="AlphaFoldDB" id="K3X1Z8"/>
<dbReference type="eggNOG" id="ENOG502RHU2">
    <property type="taxonomic scope" value="Eukaryota"/>
</dbReference>
<keyword evidence="1" id="KW-0175">Coiled coil</keyword>
<dbReference type="EnsemblProtists" id="PYU1_T011247">
    <property type="protein sequence ID" value="PYU1_T011247"/>
    <property type="gene ID" value="PYU1_G011222"/>
</dbReference>
<dbReference type="OMA" id="LAVEACH"/>
<dbReference type="HOGENOM" id="CLU_037820_0_0_1"/>
<accession>K3X1Z8</accession>
<reference evidence="3" key="3">
    <citation type="submission" date="2015-02" db="UniProtKB">
        <authorList>
            <consortium name="EnsemblProtists"/>
        </authorList>
    </citation>
    <scope>IDENTIFICATION</scope>
    <source>
        <strain evidence="3">DAOM BR144</strain>
    </source>
</reference>
<feature type="compositionally biased region" description="Low complexity" evidence="2">
    <location>
        <begin position="75"/>
        <end position="91"/>
    </location>
</feature>
<sequence>MGTSAASPIDQQRSSPALDAAKSPAAAAVDETVMPVVARAQSMPRAAPLAASSSNVTAEMRRRGATSTHRGSLPSTFSSSSVTGSGVFGSSHGPPGNRMVPSPSIVLDRRLLQKYEEVNSELQRLTRMSRMEQNPPETQNMLQQVNAELRKARRNSSQAIQSQKELLDKLEKQEKSSFRRFFSLNKEAKMEKIKSKLADKLSESVQVDEEMARLERKSDALARTSLLNATIMDNENNSSVLNARMSRMTRSYSHSMSYSNLSTTNLPLSELQEEIAGLEREKEDILNDLFSAINNPDVHELHTRIAMYSSEIKACESIQRQVDRCATKYRQALHLLSVALATVVSPQYTGAVREFTQGPYPLAVEACHLIEAASHGIQPESRRRYRDFAPELVNVRMPKFPQVIADYARRARTSVDPHSALALEATRKLRNAENVLMLLQRLVIEKSELVDAWKTLVAQDHARAEKNHDALERRLQEQVAVLARSVSV</sequence>
<dbReference type="Proteomes" id="UP000019132">
    <property type="component" value="Unassembled WGS sequence"/>
</dbReference>
<keyword evidence="4" id="KW-1185">Reference proteome</keyword>
<evidence type="ECO:0000256" key="2">
    <source>
        <dbReference type="SAM" id="MobiDB-lite"/>
    </source>
</evidence>
<feature type="compositionally biased region" description="Low complexity" evidence="2">
    <location>
        <begin position="14"/>
        <end position="28"/>
    </location>
</feature>
<dbReference type="InParanoid" id="K3X1Z8"/>
<reference evidence="4" key="2">
    <citation type="submission" date="2010-04" db="EMBL/GenBank/DDBJ databases">
        <authorList>
            <person name="Buell R."/>
            <person name="Hamilton J."/>
            <person name="Hostetler J."/>
        </authorList>
    </citation>
    <scope>NUCLEOTIDE SEQUENCE [LARGE SCALE GENOMIC DNA]</scope>
    <source>
        <strain evidence="4">DAOM:BR144</strain>
    </source>
</reference>
<feature type="region of interest" description="Disordered" evidence="2">
    <location>
        <begin position="1"/>
        <end position="102"/>
    </location>
</feature>
<protein>
    <submittedName>
        <fullName evidence="3">Uncharacterized protein</fullName>
    </submittedName>
</protein>
<name>K3X1Z8_GLOUD</name>
<reference evidence="4" key="1">
    <citation type="journal article" date="2010" name="Genome Biol.">
        <title>Genome sequence of the necrotrophic plant pathogen Pythium ultimum reveals original pathogenicity mechanisms and effector repertoire.</title>
        <authorList>
            <person name="Levesque C.A."/>
            <person name="Brouwer H."/>
            <person name="Cano L."/>
            <person name="Hamilton J.P."/>
            <person name="Holt C."/>
            <person name="Huitema E."/>
            <person name="Raffaele S."/>
            <person name="Robideau G.P."/>
            <person name="Thines M."/>
            <person name="Win J."/>
            <person name="Zerillo M.M."/>
            <person name="Beakes G.W."/>
            <person name="Boore J.L."/>
            <person name="Busam D."/>
            <person name="Dumas B."/>
            <person name="Ferriera S."/>
            <person name="Fuerstenberg S.I."/>
            <person name="Gachon C.M."/>
            <person name="Gaulin E."/>
            <person name="Govers F."/>
            <person name="Grenville-Briggs L."/>
            <person name="Horner N."/>
            <person name="Hostetler J."/>
            <person name="Jiang R.H."/>
            <person name="Johnson J."/>
            <person name="Krajaejun T."/>
            <person name="Lin H."/>
            <person name="Meijer H.J."/>
            <person name="Moore B."/>
            <person name="Morris P."/>
            <person name="Phuntmart V."/>
            <person name="Puiu D."/>
            <person name="Shetty J."/>
            <person name="Stajich J.E."/>
            <person name="Tripathy S."/>
            <person name="Wawra S."/>
            <person name="van West P."/>
            <person name="Whitty B.R."/>
            <person name="Coutinho P.M."/>
            <person name="Henrissat B."/>
            <person name="Martin F."/>
            <person name="Thomas P.D."/>
            <person name="Tyler B.M."/>
            <person name="De Vries R.P."/>
            <person name="Kamoun S."/>
            <person name="Yandell M."/>
            <person name="Tisserat N."/>
            <person name="Buell C.R."/>
        </authorList>
    </citation>
    <scope>NUCLEOTIDE SEQUENCE</scope>
    <source>
        <strain evidence="4">DAOM:BR144</strain>
    </source>
</reference>
<evidence type="ECO:0000313" key="4">
    <source>
        <dbReference type="Proteomes" id="UP000019132"/>
    </source>
</evidence>
<feature type="coiled-coil region" evidence="1">
    <location>
        <begin position="108"/>
        <end position="173"/>
    </location>
</feature>
<dbReference type="VEuPathDB" id="FungiDB:PYU1_G011222"/>
<evidence type="ECO:0000256" key="1">
    <source>
        <dbReference type="SAM" id="Coils"/>
    </source>
</evidence>
<dbReference type="EMBL" id="GL376562">
    <property type="status" value="NOT_ANNOTATED_CDS"/>
    <property type="molecule type" value="Genomic_DNA"/>
</dbReference>
<feature type="coiled-coil region" evidence="1">
    <location>
        <begin position="422"/>
        <end position="481"/>
    </location>
</feature>